<feature type="region of interest" description="Disordered" evidence="1">
    <location>
        <begin position="217"/>
        <end position="239"/>
    </location>
</feature>
<feature type="compositionally biased region" description="Low complexity" evidence="1">
    <location>
        <begin position="47"/>
        <end position="72"/>
    </location>
</feature>
<evidence type="ECO:0000313" key="3">
    <source>
        <dbReference type="EMBL" id="TDC51059.1"/>
    </source>
</evidence>
<comment type="caution">
    <text evidence="3">The sequence shown here is derived from an EMBL/GenBank/DDBJ whole genome shotgun (WGS) entry which is preliminary data.</text>
</comment>
<feature type="region of interest" description="Disordered" evidence="1">
    <location>
        <begin position="40"/>
        <end position="99"/>
    </location>
</feature>
<accession>A0A4R4RPJ3</accession>
<proteinExistence type="predicted"/>
<protein>
    <submittedName>
        <fullName evidence="3">Peptidase M15</fullName>
    </submittedName>
</protein>
<dbReference type="RefSeq" id="WP_131983041.1">
    <property type="nucleotide sequence ID" value="NZ_SMKL01000025.1"/>
</dbReference>
<gene>
    <name evidence="3" type="ORF">E1212_12965</name>
</gene>
<keyword evidence="4" id="KW-1185">Reference proteome</keyword>
<feature type="domain" description="D-alanyl-D-alanine carboxypeptidase-like core" evidence="2">
    <location>
        <begin position="112"/>
        <end position="214"/>
    </location>
</feature>
<dbReference type="Gene3D" id="3.30.1380.10">
    <property type="match status" value="1"/>
</dbReference>
<dbReference type="OrthoDB" id="3293184at2"/>
<dbReference type="InterPro" id="IPR052179">
    <property type="entry name" value="DD-CPase-like"/>
</dbReference>
<evidence type="ECO:0000313" key="4">
    <source>
        <dbReference type="Proteomes" id="UP000295621"/>
    </source>
</evidence>
<evidence type="ECO:0000256" key="1">
    <source>
        <dbReference type="SAM" id="MobiDB-lite"/>
    </source>
</evidence>
<dbReference type="AlphaFoldDB" id="A0A4R4RPJ3"/>
<name>A0A4R4RPJ3_9ACTN</name>
<evidence type="ECO:0000259" key="2">
    <source>
        <dbReference type="Pfam" id="PF02557"/>
    </source>
</evidence>
<dbReference type="GO" id="GO:0006508">
    <property type="term" value="P:proteolysis"/>
    <property type="evidence" value="ECO:0007669"/>
    <property type="project" value="InterPro"/>
</dbReference>
<dbReference type="InterPro" id="IPR003709">
    <property type="entry name" value="VanY-like_core_dom"/>
</dbReference>
<dbReference type="Pfam" id="PF02557">
    <property type="entry name" value="VanY"/>
    <property type="match status" value="1"/>
</dbReference>
<dbReference type="Proteomes" id="UP000295621">
    <property type="component" value="Unassembled WGS sequence"/>
</dbReference>
<dbReference type="PANTHER" id="PTHR34385">
    <property type="entry name" value="D-ALANYL-D-ALANINE CARBOXYPEPTIDASE"/>
    <property type="match status" value="1"/>
</dbReference>
<organism evidence="3 4">
    <name type="scientific">Jiangella ureilytica</name>
    <dbReference type="NCBI Taxonomy" id="2530374"/>
    <lineage>
        <taxon>Bacteria</taxon>
        <taxon>Bacillati</taxon>
        <taxon>Actinomycetota</taxon>
        <taxon>Actinomycetes</taxon>
        <taxon>Jiangellales</taxon>
        <taxon>Jiangellaceae</taxon>
        <taxon>Jiangella</taxon>
    </lineage>
</organism>
<reference evidence="3 4" key="1">
    <citation type="submission" date="2019-02" db="EMBL/GenBank/DDBJ databases">
        <title>Draft genome sequences of novel Actinobacteria.</title>
        <authorList>
            <person name="Sahin N."/>
            <person name="Ay H."/>
            <person name="Saygin H."/>
        </authorList>
    </citation>
    <scope>NUCLEOTIDE SEQUENCE [LARGE SCALE GENOMIC DNA]</scope>
    <source>
        <strain evidence="3 4">KC603</strain>
    </source>
</reference>
<dbReference type="EMBL" id="SMKL01000025">
    <property type="protein sequence ID" value="TDC51059.1"/>
    <property type="molecule type" value="Genomic_DNA"/>
</dbReference>
<dbReference type="SUPFAM" id="SSF55166">
    <property type="entry name" value="Hedgehog/DD-peptidase"/>
    <property type="match status" value="1"/>
</dbReference>
<dbReference type="InterPro" id="IPR009045">
    <property type="entry name" value="Zn_M74/Hedgehog-like"/>
</dbReference>
<dbReference type="CDD" id="cd14846">
    <property type="entry name" value="Peptidase_M15_like"/>
    <property type="match status" value="1"/>
</dbReference>
<dbReference type="PANTHER" id="PTHR34385:SF1">
    <property type="entry name" value="PEPTIDOGLYCAN L-ALANYL-D-GLUTAMATE ENDOPEPTIDASE CWLK"/>
    <property type="match status" value="1"/>
</dbReference>
<dbReference type="GO" id="GO:0008233">
    <property type="term" value="F:peptidase activity"/>
    <property type="evidence" value="ECO:0007669"/>
    <property type="project" value="InterPro"/>
</dbReference>
<feature type="compositionally biased region" description="Basic and acidic residues" evidence="1">
    <location>
        <begin position="217"/>
        <end position="230"/>
    </location>
</feature>
<sequence>MSYSRPARRAAHRTSSTILAAAVVLGAAIVAVAASPLDLLPGDDSTPAVGSADAEAGAEADAGPAATDAGSGRPAREDSRPGRPPSMPLGEADGAVPDGVTVFDDDVPAVAQLDPDLLDALREAASDAADDGVEFVVNSGWRSAEYQEHLLREAVAEYGSEEEAARWVSTPETSLHVSGDAVDLGPSEATDWLSEHGAEYGLCQIYDNEPWHYELRPDAADDGCPRRYDDPTQDPRMQE</sequence>